<proteinExistence type="predicted"/>
<feature type="compositionally biased region" description="Polar residues" evidence="1">
    <location>
        <begin position="148"/>
        <end position="159"/>
    </location>
</feature>
<dbReference type="InParanoid" id="A0A4S2MTJ9"/>
<sequence length="259" mass="28025">MAVQLPSIGTTNLPPMIPMSMQSHPGRTFQSTSGPPMHSVVEPHSFGVYHGTVPVLGNPNQHPINTNGYGVPNPRGSVMMGNDGLLHSPSVGAQYQTNIPANRNSFQHTHPNGFGAQNHYQTGLPFGNSSHPSPITPGFGPTQGEMPVNSTLNMNGNGDQSHQSHQPPHHSQNAFPSPKGAQHFTMTHNASPGLEMFQNLPQSFPTPPEPHNPQNSFFNMDMDVDNVNVDFMNSHQAPFQHSAHSPLHRDPANMNGNGW</sequence>
<dbReference type="Proteomes" id="UP000298138">
    <property type="component" value="Unassembled WGS sequence"/>
</dbReference>
<gene>
    <name evidence="2" type="ORF">EX30DRAFT_364888</name>
</gene>
<dbReference type="AlphaFoldDB" id="A0A4S2MTJ9"/>
<organism evidence="2 3">
    <name type="scientific">Ascodesmis nigricans</name>
    <dbReference type="NCBI Taxonomy" id="341454"/>
    <lineage>
        <taxon>Eukaryota</taxon>
        <taxon>Fungi</taxon>
        <taxon>Dikarya</taxon>
        <taxon>Ascomycota</taxon>
        <taxon>Pezizomycotina</taxon>
        <taxon>Pezizomycetes</taxon>
        <taxon>Pezizales</taxon>
        <taxon>Ascodesmidaceae</taxon>
        <taxon>Ascodesmis</taxon>
    </lineage>
</organism>
<keyword evidence="3" id="KW-1185">Reference proteome</keyword>
<name>A0A4S2MTJ9_9PEZI</name>
<feature type="region of interest" description="Disordered" evidence="1">
    <location>
        <begin position="238"/>
        <end position="259"/>
    </location>
</feature>
<evidence type="ECO:0000313" key="2">
    <source>
        <dbReference type="EMBL" id="TGZ79849.1"/>
    </source>
</evidence>
<dbReference type="EMBL" id="ML220128">
    <property type="protein sequence ID" value="TGZ79849.1"/>
    <property type="molecule type" value="Genomic_DNA"/>
</dbReference>
<feature type="compositionally biased region" description="Low complexity" evidence="1">
    <location>
        <begin position="160"/>
        <end position="172"/>
    </location>
</feature>
<reference evidence="2 3" key="1">
    <citation type="submission" date="2019-04" db="EMBL/GenBank/DDBJ databases">
        <title>Comparative genomics and transcriptomics to analyze fruiting body development in filamentous ascomycetes.</title>
        <authorList>
            <consortium name="DOE Joint Genome Institute"/>
            <person name="Lutkenhaus R."/>
            <person name="Traeger S."/>
            <person name="Breuer J."/>
            <person name="Kuo A."/>
            <person name="Lipzen A."/>
            <person name="Pangilinan J."/>
            <person name="Dilworth D."/>
            <person name="Sandor L."/>
            <person name="Poggeler S."/>
            <person name="Barry K."/>
            <person name="Grigoriev I.V."/>
            <person name="Nowrousian M."/>
        </authorList>
    </citation>
    <scope>NUCLEOTIDE SEQUENCE [LARGE SCALE GENOMIC DNA]</scope>
    <source>
        <strain evidence="2 3">CBS 389.68</strain>
    </source>
</reference>
<evidence type="ECO:0000256" key="1">
    <source>
        <dbReference type="SAM" id="MobiDB-lite"/>
    </source>
</evidence>
<accession>A0A4S2MTJ9</accession>
<evidence type="ECO:0000313" key="3">
    <source>
        <dbReference type="Proteomes" id="UP000298138"/>
    </source>
</evidence>
<feature type="region of interest" description="Disordered" evidence="1">
    <location>
        <begin position="103"/>
        <end position="214"/>
    </location>
</feature>
<protein>
    <submittedName>
        <fullName evidence="2">Uncharacterized protein</fullName>
    </submittedName>
</protein>